<keyword evidence="11" id="KW-1185">Reference proteome</keyword>
<accession>A0A448TTM0</accession>
<dbReference type="Gene3D" id="3.40.50.10610">
    <property type="entry name" value="ABC-type transport auxiliary lipoprotein component"/>
    <property type="match status" value="1"/>
</dbReference>
<evidence type="ECO:0000313" key="11">
    <source>
        <dbReference type="Proteomes" id="UP000279799"/>
    </source>
</evidence>
<dbReference type="EMBL" id="LR134510">
    <property type="protein sequence ID" value="VEJ09357.1"/>
    <property type="molecule type" value="Genomic_DNA"/>
</dbReference>
<proteinExistence type="inferred from homology"/>
<comment type="similarity">
    <text evidence="2">Belongs to the CsgG family.</text>
</comment>
<keyword evidence="7" id="KW-0564">Palmitate</keyword>
<dbReference type="AlphaFoldDB" id="A0A448TTM0"/>
<evidence type="ECO:0000256" key="6">
    <source>
        <dbReference type="ARBA" id="ARBA00023136"/>
    </source>
</evidence>
<name>A0A448TTM0_9PAST</name>
<comment type="function">
    <text evidence="1">May be involved in the biogenesis of curli organelles.</text>
</comment>
<dbReference type="Pfam" id="PF03783">
    <property type="entry name" value="CsgG"/>
    <property type="match status" value="1"/>
</dbReference>
<dbReference type="Proteomes" id="UP000279799">
    <property type="component" value="Chromosome"/>
</dbReference>
<dbReference type="RefSeq" id="WP_126599217.1">
    <property type="nucleotide sequence ID" value="NZ_LR134510.1"/>
</dbReference>
<dbReference type="GO" id="GO:0030288">
    <property type="term" value="C:outer membrane-bounded periplasmic space"/>
    <property type="evidence" value="ECO:0007669"/>
    <property type="project" value="InterPro"/>
</dbReference>
<evidence type="ECO:0000256" key="5">
    <source>
        <dbReference type="ARBA" id="ARBA00022729"/>
    </source>
</evidence>
<evidence type="ECO:0000256" key="4">
    <source>
        <dbReference type="ARBA" id="ARBA00022475"/>
    </source>
</evidence>
<dbReference type="InterPro" id="IPR005534">
    <property type="entry name" value="Curli_assmbl/transp-comp_CsgG"/>
</dbReference>
<dbReference type="OrthoDB" id="9793163at2"/>
<feature type="signal peptide" evidence="9">
    <location>
        <begin position="1"/>
        <end position="20"/>
    </location>
</feature>
<evidence type="ECO:0000256" key="1">
    <source>
        <dbReference type="ARBA" id="ARBA00003989"/>
    </source>
</evidence>
<dbReference type="KEGG" id="adp:NCTC12871_00810"/>
<keyword evidence="6" id="KW-0472">Membrane</keyword>
<evidence type="ECO:0000313" key="10">
    <source>
        <dbReference type="EMBL" id="VEJ09357.1"/>
    </source>
</evidence>
<dbReference type="PROSITE" id="PS51257">
    <property type="entry name" value="PROKAR_LIPOPROTEIN"/>
    <property type="match status" value="1"/>
</dbReference>
<evidence type="ECO:0000256" key="2">
    <source>
        <dbReference type="ARBA" id="ARBA00008899"/>
    </source>
</evidence>
<evidence type="ECO:0000256" key="3">
    <source>
        <dbReference type="ARBA" id="ARBA00014028"/>
    </source>
</evidence>
<keyword evidence="4" id="KW-1003">Cell membrane</keyword>
<protein>
    <recommendedName>
        <fullName evidence="3">Curli production assembly/transport component CsgG</fullName>
    </recommendedName>
</protein>
<dbReference type="PANTHER" id="PTHR41164:SF1">
    <property type="entry name" value="CURLI PRODUCTION ASSEMBLY_TRANSPORT COMPONENT CSGG"/>
    <property type="match status" value="1"/>
</dbReference>
<dbReference type="PANTHER" id="PTHR41164">
    <property type="entry name" value="CURLI PRODUCTION ASSEMBLY/TRANSPORT COMPONENT CSGG"/>
    <property type="match status" value="1"/>
</dbReference>
<sequence>MSKKLLSISLALTTLLTGCAMEGHNTLPTESVATYQQPYYGVKSSIAIGQFNNSSTFMNGAFFEGQDQLSNRAKTLLIADLQQTGRFNVLDRANMKQLAAEAKLSGQKLKLQGAHYVVTGNITGFGRKTVGDQELFGILGRGKKQVAYSQVTLNVVNVQTSQVVYSVQGAGEYNLSNREILGFGSTASYDATLNDKVLGLSIRDAVNKLVAGIQQGQWTPSK</sequence>
<evidence type="ECO:0000256" key="8">
    <source>
        <dbReference type="ARBA" id="ARBA00023288"/>
    </source>
</evidence>
<evidence type="ECO:0000256" key="9">
    <source>
        <dbReference type="SAM" id="SignalP"/>
    </source>
</evidence>
<keyword evidence="8 10" id="KW-0449">Lipoprotein</keyword>
<evidence type="ECO:0000256" key="7">
    <source>
        <dbReference type="ARBA" id="ARBA00023139"/>
    </source>
</evidence>
<keyword evidence="5 9" id="KW-0732">Signal</keyword>
<dbReference type="SUPFAM" id="SSF52964">
    <property type="entry name" value="TolB, N-terminal domain"/>
    <property type="match status" value="1"/>
</dbReference>
<feature type="chain" id="PRO_5019548748" description="Curli production assembly/transport component CsgG" evidence="9">
    <location>
        <begin position="21"/>
        <end position="222"/>
    </location>
</feature>
<reference evidence="10 11" key="1">
    <citation type="submission" date="2018-12" db="EMBL/GenBank/DDBJ databases">
        <authorList>
            <consortium name="Pathogen Informatics"/>
        </authorList>
    </citation>
    <scope>NUCLEOTIDE SEQUENCE [LARGE SCALE GENOMIC DNA]</scope>
    <source>
        <strain evidence="10 11">NCTC12871</strain>
    </source>
</reference>
<gene>
    <name evidence="10" type="ORF">NCTC12871_00810</name>
</gene>
<organism evidence="10 11">
    <name type="scientific">Actinobacillus delphinicola</name>
    <dbReference type="NCBI Taxonomy" id="51161"/>
    <lineage>
        <taxon>Bacteria</taxon>
        <taxon>Pseudomonadati</taxon>
        <taxon>Pseudomonadota</taxon>
        <taxon>Gammaproteobacteria</taxon>
        <taxon>Pasteurellales</taxon>
        <taxon>Pasteurellaceae</taxon>
        <taxon>Actinobacillus</taxon>
    </lineage>
</organism>